<keyword evidence="3" id="KW-1185">Reference proteome</keyword>
<accession>A0A5M3MU64</accession>
<proteinExistence type="predicted"/>
<dbReference type="Proteomes" id="UP000053558">
    <property type="component" value="Unassembled WGS sequence"/>
</dbReference>
<feature type="compositionally biased region" description="Low complexity" evidence="1">
    <location>
        <begin position="273"/>
        <end position="284"/>
    </location>
</feature>
<dbReference type="GeneID" id="19207508"/>
<gene>
    <name evidence="2" type="ORF">CONPUDRAFT_52406</name>
</gene>
<feature type="region of interest" description="Disordered" evidence="1">
    <location>
        <begin position="1"/>
        <end position="42"/>
    </location>
</feature>
<evidence type="ECO:0000256" key="1">
    <source>
        <dbReference type="SAM" id="MobiDB-lite"/>
    </source>
</evidence>
<dbReference type="AlphaFoldDB" id="A0A5M3MU64"/>
<dbReference type="OMA" id="RAINRRW"/>
<evidence type="ECO:0000313" key="3">
    <source>
        <dbReference type="Proteomes" id="UP000053558"/>
    </source>
</evidence>
<feature type="compositionally biased region" description="Polar residues" evidence="1">
    <location>
        <begin position="20"/>
        <end position="37"/>
    </location>
</feature>
<evidence type="ECO:0008006" key="4">
    <source>
        <dbReference type="Google" id="ProtNLM"/>
    </source>
</evidence>
<name>A0A5M3MU64_CONPW</name>
<evidence type="ECO:0000313" key="2">
    <source>
        <dbReference type="EMBL" id="EIW82669.1"/>
    </source>
</evidence>
<sequence>MVAATTTTNLFESATDPELSASTDAPASAQLPSQTAADNGPVPLSFPAILRNSGLPSRYAHLRTSVTTPAVPQRKKQREDHEGKRWIRRRDNARFIHNPHIVHATKSDYALPPPSARSTFPVPLPPYLSRSASAPSAIPVTPNSASSTAGQFSLSLKGMRRELRRAGSRAGPLVHDVEDELVRWLRGETWLAPDAPDAQVLKLPGEPIAGREGVREVLRTPWQLVWSVEGDTGGFARYVVHCCARYYNAVSFSKDVDGTRLTYILRPDSSRTGGPAAPIASAGALDTPPTTDLSSAAETSESEPELHSDAHSAHVDGALSDIAESQSDASLSRGASPAPGPPSERPLSPAEWSIIGEEDLEALDSGVDGDPDGEGEDLVQSIASLSVISDVDESADRTPRPLRYLRARTWDGRRTTSGSSPSRSPMRRGRRRASGQQKVGGDGGKEKKAKGEMSFYEYLFG</sequence>
<feature type="compositionally biased region" description="Polar residues" evidence="1">
    <location>
        <begin position="1"/>
        <end position="12"/>
    </location>
</feature>
<dbReference type="OrthoDB" id="10256743at2759"/>
<feature type="region of interest" description="Disordered" evidence="1">
    <location>
        <begin position="325"/>
        <end position="349"/>
    </location>
</feature>
<protein>
    <recommendedName>
        <fullName evidence="4">R3H-associated N-terminal domain-containing protein</fullName>
    </recommendedName>
</protein>
<feature type="region of interest" description="Disordered" evidence="1">
    <location>
        <begin position="391"/>
        <end position="450"/>
    </location>
</feature>
<reference evidence="3" key="1">
    <citation type="journal article" date="2012" name="Science">
        <title>The Paleozoic origin of enzymatic lignin decomposition reconstructed from 31 fungal genomes.</title>
        <authorList>
            <person name="Floudas D."/>
            <person name="Binder M."/>
            <person name="Riley R."/>
            <person name="Barry K."/>
            <person name="Blanchette R.A."/>
            <person name="Henrissat B."/>
            <person name="Martinez A.T."/>
            <person name="Otillar R."/>
            <person name="Spatafora J.W."/>
            <person name="Yadav J.S."/>
            <person name="Aerts A."/>
            <person name="Benoit I."/>
            <person name="Boyd A."/>
            <person name="Carlson A."/>
            <person name="Copeland A."/>
            <person name="Coutinho P.M."/>
            <person name="de Vries R.P."/>
            <person name="Ferreira P."/>
            <person name="Findley K."/>
            <person name="Foster B."/>
            <person name="Gaskell J."/>
            <person name="Glotzer D."/>
            <person name="Gorecki P."/>
            <person name="Heitman J."/>
            <person name="Hesse C."/>
            <person name="Hori C."/>
            <person name="Igarashi K."/>
            <person name="Jurgens J.A."/>
            <person name="Kallen N."/>
            <person name="Kersten P."/>
            <person name="Kohler A."/>
            <person name="Kuees U."/>
            <person name="Kumar T.K.A."/>
            <person name="Kuo A."/>
            <person name="LaButti K."/>
            <person name="Larrondo L.F."/>
            <person name="Lindquist E."/>
            <person name="Ling A."/>
            <person name="Lombard V."/>
            <person name="Lucas S."/>
            <person name="Lundell T."/>
            <person name="Martin R."/>
            <person name="McLaughlin D.J."/>
            <person name="Morgenstern I."/>
            <person name="Morin E."/>
            <person name="Murat C."/>
            <person name="Nagy L.G."/>
            <person name="Nolan M."/>
            <person name="Ohm R.A."/>
            <person name="Patyshakuliyeva A."/>
            <person name="Rokas A."/>
            <person name="Ruiz-Duenas F.J."/>
            <person name="Sabat G."/>
            <person name="Salamov A."/>
            <person name="Samejima M."/>
            <person name="Schmutz J."/>
            <person name="Slot J.C."/>
            <person name="St John F."/>
            <person name="Stenlid J."/>
            <person name="Sun H."/>
            <person name="Sun S."/>
            <person name="Syed K."/>
            <person name="Tsang A."/>
            <person name="Wiebenga A."/>
            <person name="Young D."/>
            <person name="Pisabarro A."/>
            <person name="Eastwood D.C."/>
            <person name="Martin F."/>
            <person name="Cullen D."/>
            <person name="Grigoriev I.V."/>
            <person name="Hibbett D.S."/>
        </authorList>
    </citation>
    <scope>NUCLEOTIDE SEQUENCE [LARGE SCALE GENOMIC DNA]</scope>
    <source>
        <strain evidence="3">RWD-64-598 SS2</strain>
    </source>
</reference>
<feature type="region of interest" description="Disordered" evidence="1">
    <location>
        <begin position="63"/>
        <end position="83"/>
    </location>
</feature>
<dbReference type="EMBL" id="JH711576">
    <property type="protein sequence ID" value="EIW82669.1"/>
    <property type="molecule type" value="Genomic_DNA"/>
</dbReference>
<dbReference type="KEGG" id="cput:CONPUDRAFT_52406"/>
<dbReference type="RefSeq" id="XP_007766337.1">
    <property type="nucleotide sequence ID" value="XM_007768147.1"/>
</dbReference>
<feature type="compositionally biased region" description="Low complexity" evidence="1">
    <location>
        <begin position="415"/>
        <end position="424"/>
    </location>
</feature>
<feature type="region of interest" description="Disordered" evidence="1">
    <location>
        <begin position="266"/>
        <end position="310"/>
    </location>
</feature>
<organism evidence="2 3">
    <name type="scientific">Coniophora puteana (strain RWD-64-598)</name>
    <name type="common">Brown rot fungus</name>
    <dbReference type="NCBI Taxonomy" id="741705"/>
    <lineage>
        <taxon>Eukaryota</taxon>
        <taxon>Fungi</taxon>
        <taxon>Dikarya</taxon>
        <taxon>Basidiomycota</taxon>
        <taxon>Agaricomycotina</taxon>
        <taxon>Agaricomycetes</taxon>
        <taxon>Agaricomycetidae</taxon>
        <taxon>Boletales</taxon>
        <taxon>Coniophorineae</taxon>
        <taxon>Coniophoraceae</taxon>
        <taxon>Coniophora</taxon>
    </lineage>
</organism>
<comment type="caution">
    <text evidence="2">The sequence shown here is derived from an EMBL/GenBank/DDBJ whole genome shotgun (WGS) entry which is preliminary data.</text>
</comment>